<sequence length="178" mass="20504">MKFLLNFFVLFFLIGFTSTSDLCSMMKIKIAEKEKEISSFRKQANIALPLQDEAYTYEGLMKEFKLYLKPSNIAFYESSLKLIFNLRPEQKDSEDLRFPKPIHPVKTIISGWQCLLSKLIEAENQQDAEEINKNALLDVLALHKKTLEKLDPTLFKIVNEHAPCQNCVASSKVRALDQ</sequence>
<evidence type="ECO:0000313" key="1">
    <source>
        <dbReference type="EMBL" id="WVX66170.1"/>
    </source>
</evidence>
<protein>
    <submittedName>
        <fullName evidence="1">Regulatory protein for the phage shock operon</fullName>
    </submittedName>
</protein>
<reference evidence="1 2" key="1">
    <citation type="journal article" date="2024" name="Environ. Microbiol.">
        <title>Novel evolutionary insights on the interactions of the Holosporales (Alphaproteobacteria) with eukaryotic hosts from comparative genomics.</title>
        <authorList>
            <person name="Giovannini M."/>
            <person name="Petroni G."/>
            <person name="Castelli M."/>
        </authorList>
    </citation>
    <scope>NUCLEOTIDE SEQUENCE [LARGE SCALE GENOMIC DNA]</scope>
    <source>
        <strain evidence="1 2">US_Bl 15I1</strain>
    </source>
</reference>
<organism evidence="1 2">
    <name type="scientific">Candidatus Bealeia paramacronuclearis</name>
    <dbReference type="NCBI Taxonomy" id="1921001"/>
    <lineage>
        <taxon>Bacteria</taxon>
        <taxon>Pseudomonadati</taxon>
        <taxon>Pseudomonadota</taxon>
        <taxon>Alphaproteobacteria</taxon>
        <taxon>Holosporales</taxon>
        <taxon>Holosporaceae</taxon>
        <taxon>Candidatus Bealeia</taxon>
    </lineage>
</organism>
<gene>
    <name evidence="1" type="ORF">Bealeia1_00343</name>
</gene>
<accession>A0ABZ2C313</accession>
<keyword evidence="2" id="KW-1185">Reference proteome</keyword>
<evidence type="ECO:0000313" key="2">
    <source>
        <dbReference type="Proteomes" id="UP001330434"/>
    </source>
</evidence>
<dbReference type="Proteomes" id="UP001330434">
    <property type="component" value="Chromosome"/>
</dbReference>
<name>A0ABZ2C313_9PROT</name>
<dbReference type="EMBL" id="CP133270">
    <property type="protein sequence ID" value="WVX66170.1"/>
    <property type="molecule type" value="Genomic_DNA"/>
</dbReference>
<proteinExistence type="predicted"/>